<keyword evidence="2" id="KW-1003">Cell membrane</keyword>
<feature type="transmembrane region" description="Helical" evidence="10">
    <location>
        <begin position="27"/>
        <end position="49"/>
    </location>
</feature>
<dbReference type="PROSITE" id="PS50885">
    <property type="entry name" value="HAMP"/>
    <property type="match status" value="1"/>
</dbReference>
<dbReference type="Pfam" id="PF02743">
    <property type="entry name" value="dCache_1"/>
    <property type="match status" value="1"/>
</dbReference>
<sequence>MNSSNKQSRILPIIRKLSVKSFRAKMIATYLLISIIPMLFSSIFFAYYLNNVVTKEIHTKERDVVNSNTVAIEYAIQRNVSSLEQITKNNPDVINGNKQGIVDYFAQIKYANLEVEEYGYVDEQDTAFTSSGSKLDVSDRDYVKKSRDTKQTVISDILVSKRTGNHIIVIFVPILDQQNNYKGGIFSTVTTENLDIFTDMIKIGETGFGYLVSSTGTLLNYPDKSLVGKNVNEILTPEQSAKLEAAAKKQTNGIVDVTDENGDKREISFNTIPSTGWRLISTVDYDEVYDSVETARTISIWLTIITAVVAAVFALTLSLGMTKLVSKLTDAVKKLATGDLTPRLQFYRKDELGQLALDFNYMVDSFSLIVGKASHAAEQVAASSEQLTATAMNSVTVSNHIAQSTQEVLRAGESQLQGAEQTSTAMGEMAVGVQRIAESSSAVTELSQDSLHEVQKGSVAIREAVEQMKLIHHSARRSAEDMQTLEGYSQQIGEIVTLITDITNQTNLLSLNASIEAARAGEQGRGFAVVANEVKKLSEQSTLAAANIGNLIREVQASTARAAAEMNQGVQNADRGSELINTAGQAFTQIASMFQEVSNQIQEVSAASQQMSAGTEQVTASMAEIVTMTDGSYRHTQRIGEGAGQQLQSMEEISSASEHLSSMAQELQEALSQFKTN</sequence>
<evidence type="ECO:0000256" key="2">
    <source>
        <dbReference type="ARBA" id="ARBA00022475"/>
    </source>
</evidence>
<dbReference type="Gene3D" id="1.10.8.500">
    <property type="entry name" value="HAMP domain in histidine kinase"/>
    <property type="match status" value="1"/>
</dbReference>
<evidence type="ECO:0000256" key="7">
    <source>
        <dbReference type="ARBA" id="ARBA00023224"/>
    </source>
</evidence>
<dbReference type="InterPro" id="IPR004089">
    <property type="entry name" value="MCPsignal_dom"/>
</dbReference>
<dbReference type="Proteomes" id="UP000246635">
    <property type="component" value="Unassembled WGS sequence"/>
</dbReference>
<dbReference type="GO" id="GO:0007165">
    <property type="term" value="P:signal transduction"/>
    <property type="evidence" value="ECO:0007669"/>
    <property type="project" value="UniProtKB-KW"/>
</dbReference>
<dbReference type="InterPro" id="IPR003660">
    <property type="entry name" value="HAMP_dom"/>
</dbReference>
<keyword evidence="5 10" id="KW-1133">Transmembrane helix</keyword>
<dbReference type="SMART" id="SM00304">
    <property type="entry name" value="HAMP"/>
    <property type="match status" value="1"/>
</dbReference>
<dbReference type="RefSeq" id="WP_174812530.1">
    <property type="nucleotide sequence ID" value="NZ_CP054612.1"/>
</dbReference>
<feature type="domain" description="Methyl-accepting transducer" evidence="11">
    <location>
        <begin position="390"/>
        <end position="626"/>
    </location>
</feature>
<evidence type="ECO:0000256" key="3">
    <source>
        <dbReference type="ARBA" id="ARBA00022500"/>
    </source>
</evidence>
<evidence type="ECO:0000259" key="11">
    <source>
        <dbReference type="PROSITE" id="PS50111"/>
    </source>
</evidence>
<dbReference type="PANTHER" id="PTHR32089">
    <property type="entry name" value="METHYL-ACCEPTING CHEMOTAXIS PROTEIN MCPB"/>
    <property type="match status" value="1"/>
</dbReference>
<evidence type="ECO:0000256" key="4">
    <source>
        <dbReference type="ARBA" id="ARBA00022692"/>
    </source>
</evidence>
<comment type="subcellular location">
    <subcellularLocation>
        <location evidence="1">Cell membrane</location>
        <topology evidence="1">Multi-pass membrane protein</topology>
    </subcellularLocation>
</comment>
<feature type="transmembrane region" description="Helical" evidence="10">
    <location>
        <begin position="298"/>
        <end position="319"/>
    </location>
</feature>
<keyword evidence="4 10" id="KW-0812">Transmembrane</keyword>
<organism evidence="13 14">
    <name type="scientific">Paenibacillus cellulosilyticus</name>
    <dbReference type="NCBI Taxonomy" id="375489"/>
    <lineage>
        <taxon>Bacteria</taxon>
        <taxon>Bacillati</taxon>
        <taxon>Bacillota</taxon>
        <taxon>Bacilli</taxon>
        <taxon>Bacillales</taxon>
        <taxon>Paenibacillaceae</taxon>
        <taxon>Paenibacillus</taxon>
    </lineage>
</organism>
<evidence type="ECO:0000256" key="9">
    <source>
        <dbReference type="PROSITE-ProRule" id="PRU00284"/>
    </source>
</evidence>
<name>A0A2V2YTE5_9BACL</name>
<evidence type="ECO:0000259" key="12">
    <source>
        <dbReference type="PROSITE" id="PS50885"/>
    </source>
</evidence>
<dbReference type="GO" id="GO:0005886">
    <property type="term" value="C:plasma membrane"/>
    <property type="evidence" value="ECO:0007669"/>
    <property type="project" value="UniProtKB-SubCell"/>
</dbReference>
<dbReference type="EMBL" id="QGTQ01000017">
    <property type="protein sequence ID" value="PWV98541.1"/>
    <property type="molecule type" value="Genomic_DNA"/>
</dbReference>
<proteinExistence type="inferred from homology"/>
<dbReference type="CDD" id="cd12914">
    <property type="entry name" value="PDC1_DGC_like"/>
    <property type="match status" value="1"/>
</dbReference>
<evidence type="ECO:0000256" key="6">
    <source>
        <dbReference type="ARBA" id="ARBA00023136"/>
    </source>
</evidence>
<comment type="caution">
    <text evidence="13">The sequence shown here is derived from an EMBL/GenBank/DDBJ whole genome shotgun (WGS) entry which is preliminary data.</text>
</comment>
<dbReference type="CDD" id="cd12912">
    <property type="entry name" value="PDC2_MCP_like"/>
    <property type="match status" value="1"/>
</dbReference>
<keyword evidence="6 10" id="KW-0472">Membrane</keyword>
<dbReference type="InterPro" id="IPR033479">
    <property type="entry name" value="dCache_1"/>
</dbReference>
<dbReference type="PROSITE" id="PS50111">
    <property type="entry name" value="CHEMOTAXIS_TRANSDUC_2"/>
    <property type="match status" value="1"/>
</dbReference>
<accession>A0A2V2YTE5</accession>
<evidence type="ECO:0000256" key="10">
    <source>
        <dbReference type="SAM" id="Phobius"/>
    </source>
</evidence>
<evidence type="ECO:0000256" key="8">
    <source>
        <dbReference type="ARBA" id="ARBA00029447"/>
    </source>
</evidence>
<dbReference type="PANTHER" id="PTHR32089:SF112">
    <property type="entry name" value="LYSOZYME-LIKE PROTEIN-RELATED"/>
    <property type="match status" value="1"/>
</dbReference>
<dbReference type="Gene3D" id="3.30.450.20">
    <property type="entry name" value="PAS domain"/>
    <property type="match status" value="2"/>
</dbReference>
<dbReference type="Gene3D" id="1.10.287.950">
    <property type="entry name" value="Methyl-accepting chemotaxis protein"/>
    <property type="match status" value="1"/>
</dbReference>
<dbReference type="GO" id="GO:0006935">
    <property type="term" value="P:chemotaxis"/>
    <property type="evidence" value="ECO:0007669"/>
    <property type="project" value="UniProtKB-KW"/>
</dbReference>
<gene>
    <name evidence="13" type="ORF">DFQ01_11751</name>
</gene>
<keyword evidence="14" id="KW-1185">Reference proteome</keyword>
<dbReference type="CDD" id="cd06225">
    <property type="entry name" value="HAMP"/>
    <property type="match status" value="1"/>
</dbReference>
<evidence type="ECO:0000256" key="1">
    <source>
        <dbReference type="ARBA" id="ARBA00004651"/>
    </source>
</evidence>
<dbReference type="CDD" id="cd11386">
    <property type="entry name" value="MCP_signal"/>
    <property type="match status" value="1"/>
</dbReference>
<dbReference type="Pfam" id="PF00672">
    <property type="entry name" value="HAMP"/>
    <property type="match status" value="1"/>
</dbReference>
<keyword evidence="7 9" id="KW-0807">Transducer</keyword>
<reference evidence="13 14" key="1">
    <citation type="submission" date="2018-05" db="EMBL/GenBank/DDBJ databases">
        <title>Genomic Encyclopedia of Type Strains, Phase III (KMG-III): the genomes of soil and plant-associated and newly described type strains.</title>
        <authorList>
            <person name="Whitman W."/>
        </authorList>
    </citation>
    <scope>NUCLEOTIDE SEQUENCE [LARGE SCALE GENOMIC DNA]</scope>
    <source>
        <strain evidence="13 14">CECT 5696</strain>
    </source>
</reference>
<evidence type="ECO:0000256" key="5">
    <source>
        <dbReference type="ARBA" id="ARBA00022989"/>
    </source>
</evidence>
<protein>
    <submittedName>
        <fullName evidence="13">Methyl-accepting chemotaxis sensory transducer with Cache sensor</fullName>
    </submittedName>
</protein>
<comment type="similarity">
    <text evidence="8">Belongs to the methyl-accepting chemotaxis (MCP) protein family.</text>
</comment>
<evidence type="ECO:0000313" key="14">
    <source>
        <dbReference type="Proteomes" id="UP000246635"/>
    </source>
</evidence>
<evidence type="ECO:0000313" key="13">
    <source>
        <dbReference type="EMBL" id="PWV98541.1"/>
    </source>
</evidence>
<feature type="domain" description="HAMP" evidence="12">
    <location>
        <begin position="319"/>
        <end position="371"/>
    </location>
</feature>
<dbReference type="SMART" id="SM00283">
    <property type="entry name" value="MA"/>
    <property type="match status" value="1"/>
</dbReference>
<keyword evidence="3" id="KW-0145">Chemotaxis</keyword>
<dbReference type="Pfam" id="PF00015">
    <property type="entry name" value="MCPsignal"/>
    <property type="match status" value="1"/>
</dbReference>
<dbReference type="SUPFAM" id="SSF58104">
    <property type="entry name" value="Methyl-accepting chemotaxis protein (MCP) signaling domain"/>
    <property type="match status" value="1"/>
</dbReference>
<dbReference type="AlphaFoldDB" id="A0A2V2YTE5"/>